<keyword evidence="1" id="KW-1133">Transmembrane helix</keyword>
<keyword evidence="3" id="KW-1185">Reference proteome</keyword>
<feature type="transmembrane region" description="Helical" evidence="1">
    <location>
        <begin position="25"/>
        <end position="43"/>
    </location>
</feature>
<proteinExistence type="predicted"/>
<dbReference type="RefSeq" id="WP_107749976.1">
    <property type="nucleotide sequence ID" value="NZ_QBKF01000001.1"/>
</dbReference>
<organism evidence="2 3">
    <name type="scientific">Pararhodobacter aggregans</name>
    <dbReference type="NCBI Taxonomy" id="404875"/>
    <lineage>
        <taxon>Bacteria</taxon>
        <taxon>Pseudomonadati</taxon>
        <taxon>Pseudomonadota</taxon>
        <taxon>Alphaproteobacteria</taxon>
        <taxon>Rhodobacterales</taxon>
        <taxon>Paracoccaceae</taxon>
        <taxon>Pararhodobacter</taxon>
    </lineage>
</organism>
<evidence type="ECO:0000313" key="3">
    <source>
        <dbReference type="Proteomes" id="UP000244810"/>
    </source>
</evidence>
<dbReference type="AlphaFoldDB" id="A0A2T7UXR2"/>
<accession>A0A2T7UXR2</accession>
<feature type="transmembrane region" description="Helical" evidence="1">
    <location>
        <begin position="49"/>
        <end position="73"/>
    </location>
</feature>
<gene>
    <name evidence="2" type="ORF">DDE23_03490</name>
</gene>
<keyword evidence="1" id="KW-0812">Transmembrane</keyword>
<sequence length="407" mass="43566">MAKQLRAGALGPIGRVQFTPPLRQLTLMLISLGLVGAGVALAFPRVSPIFLANVWLNGFIALVFVIGVLATFWQTLQLFSSVRWIGGFVAGTPGHQITIAPRLLAPLAALLRQHGKGSHISSTSARSILESVGTRIEEERDITRYLVNLLIFLGLLGTFYGLATSVPAVVETIRSLAPQEGESALSGFGRLMGGLEAQMGGMGTAFSSSLLGLAGSLVVGILELFASQAQNRFYRELEEWLSSITRLGTALTEGEGGGAGLGAVAEVLDSLAEQMEGMRVLQAQAEEGRAQLDAALEGVSAALNRLADRGQAEGATRSALERVATGQERLIALIERQQGNEAEPHIEAETRLRLRSMDVQLVRILEELSAGRQESMADLRSDIAMLTQAVRMLNRQPPPSMGREDDY</sequence>
<feature type="transmembrane region" description="Helical" evidence="1">
    <location>
        <begin position="205"/>
        <end position="226"/>
    </location>
</feature>
<reference evidence="2 3" key="1">
    <citation type="journal article" date="2011" name="Syst. Appl. Microbiol.">
        <title>Defluviimonas denitrificans gen. nov., sp. nov., and Pararhodobacter aggregans gen. nov., sp. nov., non-phototrophic Rhodobacteraceae from the biofilter of a marine aquaculture.</title>
        <authorList>
            <person name="Foesel B.U."/>
            <person name="Drake H.L."/>
            <person name="Schramm A."/>
        </authorList>
    </citation>
    <scope>NUCLEOTIDE SEQUENCE [LARGE SCALE GENOMIC DNA]</scope>
    <source>
        <strain evidence="2 3">D1-19</strain>
    </source>
</reference>
<name>A0A2T7UXR2_9RHOB</name>
<comment type="caution">
    <text evidence="2">The sequence shown here is derived from an EMBL/GenBank/DDBJ whole genome shotgun (WGS) entry which is preliminary data.</text>
</comment>
<dbReference type="Proteomes" id="UP000244810">
    <property type="component" value="Unassembled WGS sequence"/>
</dbReference>
<dbReference type="OrthoDB" id="9794540at2"/>
<evidence type="ECO:0000256" key="1">
    <source>
        <dbReference type="SAM" id="Phobius"/>
    </source>
</evidence>
<protein>
    <submittedName>
        <fullName evidence="2">Biopolymer transporter ExbB</fullName>
    </submittedName>
</protein>
<keyword evidence="1" id="KW-0472">Membrane</keyword>
<feature type="transmembrane region" description="Helical" evidence="1">
    <location>
        <begin position="145"/>
        <end position="163"/>
    </location>
</feature>
<dbReference type="EMBL" id="QDDR01000001">
    <property type="protein sequence ID" value="PVE49472.1"/>
    <property type="molecule type" value="Genomic_DNA"/>
</dbReference>
<evidence type="ECO:0000313" key="2">
    <source>
        <dbReference type="EMBL" id="PVE49472.1"/>
    </source>
</evidence>